<evidence type="ECO:0000256" key="3">
    <source>
        <dbReference type="ARBA" id="ARBA00021616"/>
    </source>
</evidence>
<reference evidence="11" key="1">
    <citation type="submission" date="2021-03" db="EMBL/GenBank/DDBJ databases">
        <authorList>
            <person name="Palmer J.M."/>
        </authorList>
    </citation>
    <scope>NUCLEOTIDE SEQUENCE</scope>
    <source>
        <strain evidence="11">ARV_011</strain>
    </source>
</reference>
<feature type="domain" description="PHD-type" evidence="9">
    <location>
        <begin position="71"/>
        <end position="128"/>
    </location>
</feature>
<dbReference type="Pfam" id="PF07744">
    <property type="entry name" value="SPOC"/>
    <property type="match status" value="1"/>
</dbReference>
<dbReference type="PANTHER" id="PTHR11477:SF11">
    <property type="entry name" value="TRANSCRIPTION FACTOR BYE1"/>
    <property type="match status" value="1"/>
</dbReference>
<keyword evidence="12" id="KW-1185">Reference proteome</keyword>
<dbReference type="Pfam" id="PF07500">
    <property type="entry name" value="TFIIS_M"/>
    <property type="match status" value="1"/>
</dbReference>
<dbReference type="OrthoDB" id="79252at2759"/>
<dbReference type="RefSeq" id="XP_043048245.1">
    <property type="nucleotide sequence ID" value="XM_043192273.1"/>
</dbReference>
<dbReference type="Proteomes" id="UP000790833">
    <property type="component" value="Unassembled WGS sequence"/>
</dbReference>
<dbReference type="Gene3D" id="1.10.472.30">
    <property type="entry name" value="Transcription elongation factor S-II, central domain"/>
    <property type="match status" value="1"/>
</dbReference>
<dbReference type="InterPro" id="IPR013083">
    <property type="entry name" value="Znf_RING/FYVE/PHD"/>
</dbReference>
<dbReference type="GO" id="GO:0001139">
    <property type="term" value="F:RNA polymerase II complex recruiting activity"/>
    <property type="evidence" value="ECO:0007669"/>
    <property type="project" value="TreeGrafter"/>
</dbReference>
<dbReference type="InterPro" id="IPR001965">
    <property type="entry name" value="Znf_PHD"/>
</dbReference>
<dbReference type="InterPro" id="IPR036575">
    <property type="entry name" value="TFIIS_cen_dom_sf"/>
</dbReference>
<comment type="caution">
    <text evidence="11">The sequence shown here is derived from an EMBL/GenBank/DDBJ whole genome shotgun (WGS) entry which is preliminary data.</text>
</comment>
<evidence type="ECO:0000256" key="7">
    <source>
        <dbReference type="PROSITE-ProRule" id="PRU00146"/>
    </source>
</evidence>
<dbReference type="GO" id="GO:0005634">
    <property type="term" value="C:nucleus"/>
    <property type="evidence" value="ECO:0007669"/>
    <property type="project" value="TreeGrafter"/>
</dbReference>
<feature type="compositionally biased region" description="Basic and acidic residues" evidence="8">
    <location>
        <begin position="45"/>
        <end position="56"/>
    </location>
</feature>
<evidence type="ECO:0000259" key="10">
    <source>
        <dbReference type="PROSITE" id="PS51321"/>
    </source>
</evidence>
<evidence type="ECO:0000256" key="8">
    <source>
        <dbReference type="SAM" id="MobiDB-lite"/>
    </source>
</evidence>
<dbReference type="GO" id="GO:0008270">
    <property type="term" value="F:zinc ion binding"/>
    <property type="evidence" value="ECO:0007669"/>
    <property type="project" value="UniProtKB-KW"/>
</dbReference>
<feature type="domain" description="TFIIS central" evidence="10">
    <location>
        <begin position="140"/>
        <end position="260"/>
    </location>
</feature>
<accession>A0A9P7V7A9</accession>
<dbReference type="GO" id="GO:0006368">
    <property type="term" value="P:transcription elongation by RNA polymerase II"/>
    <property type="evidence" value="ECO:0007669"/>
    <property type="project" value="TreeGrafter"/>
</dbReference>
<protein>
    <recommendedName>
        <fullName evidence="3">Transcription factor BYE1</fullName>
    </recommendedName>
</protein>
<feature type="compositionally biased region" description="Low complexity" evidence="8">
    <location>
        <begin position="25"/>
        <end position="38"/>
    </location>
</feature>
<keyword evidence="4" id="KW-0479">Metal-binding</keyword>
<dbReference type="InterPro" id="IPR019787">
    <property type="entry name" value="Znf_PHD-finger"/>
</dbReference>
<dbReference type="InterPro" id="IPR019786">
    <property type="entry name" value="Zinc_finger_PHD-type_CS"/>
</dbReference>
<dbReference type="PROSITE" id="PS50016">
    <property type="entry name" value="ZF_PHD_2"/>
    <property type="match status" value="1"/>
</dbReference>
<dbReference type="PANTHER" id="PTHR11477">
    <property type="entry name" value="TRANSCRIPTION FACTOR S-II ZINC FINGER DOMAIN-CONTAINING PROTEIN"/>
    <property type="match status" value="1"/>
</dbReference>
<evidence type="ECO:0000259" key="9">
    <source>
        <dbReference type="PROSITE" id="PS50016"/>
    </source>
</evidence>
<dbReference type="InterPro" id="IPR011011">
    <property type="entry name" value="Znf_FYVE_PHD"/>
</dbReference>
<dbReference type="GO" id="GO:0031440">
    <property type="term" value="P:regulation of mRNA 3'-end processing"/>
    <property type="evidence" value="ECO:0007669"/>
    <property type="project" value="TreeGrafter"/>
</dbReference>
<feature type="region of interest" description="Disordered" evidence="8">
    <location>
        <begin position="1"/>
        <end position="65"/>
    </location>
</feature>
<feature type="compositionally biased region" description="Acidic residues" evidence="8">
    <location>
        <begin position="323"/>
        <end position="343"/>
    </location>
</feature>
<sequence>MSTSSRANKGQPPKRPLEEDYDLQVNLVLPSSSDVPVSKKAKAKHGGESFKFADEHEQQEEEGIEEDYEGEVRCLPCKTTKANYDEDKDEGGMMIQCDKCKNWQHALCMGLKPDAIPKNYLCIECQTSSQYSVKNLKDSARLSIAKAYYNMFRGIIPEDYKFELGFDRDSVASKWSLELEEAIHNEFPKAKDRYTNECRRVLFLLRKPNVSQQILDHKITFEQLVKMKPEELDSTLKTYADKVRQDAIRRTVIVVEDNEQRVRRTHKGEEIVESISSNQHNDEGDSGIISRSVDHRIFKDDSLHKSDIKVEGNNRQSYHNFDNEDEDNIDNSIQNEEEEEAESAETIRLTSTKNGKSSSSESSDIDNVPEIDIEDDDDLNFIITGKRKSDEKQKKTLKPQNTPNLPLIILGRNLWTGHIVFPEFSSFEARGDFYSCSNYVEPTSVNGVRTHNKFISVAKELLTKNDHNIEGRLDRKVADDYLNKVITTRDLYLIQLTCVKDQLGFDRLNNYLLNKNKVGVLSGKPSFVKDAYIISIDFNDPLLPDYLAEFKSDIMVGLFAVFVVKKDYTPAPPGILKKTTSTASSGPDLQAILNQLGSKPMSSLDSQDQAHYHASFPVTNGSSSILSTLTIEQRKVLDDICARNPEIAANPEGALQLVSQYIMNGGNGGF</sequence>
<evidence type="ECO:0000313" key="12">
    <source>
        <dbReference type="Proteomes" id="UP000790833"/>
    </source>
</evidence>
<keyword evidence="6" id="KW-0862">Zinc</keyword>
<feature type="region of interest" description="Disordered" evidence="8">
    <location>
        <begin position="308"/>
        <end position="371"/>
    </location>
</feature>
<dbReference type="PROSITE" id="PS51321">
    <property type="entry name" value="TFIIS_CENTRAL"/>
    <property type="match status" value="1"/>
</dbReference>
<dbReference type="SUPFAM" id="SSF46942">
    <property type="entry name" value="Elongation factor TFIIS domain 2"/>
    <property type="match status" value="1"/>
</dbReference>
<dbReference type="AlphaFoldDB" id="A0A9P7V7A9"/>
<dbReference type="Pfam" id="PF20826">
    <property type="entry name" value="PHD_5"/>
    <property type="match status" value="1"/>
</dbReference>
<evidence type="ECO:0000256" key="1">
    <source>
        <dbReference type="ARBA" id="ARBA00002311"/>
    </source>
</evidence>
<evidence type="ECO:0000256" key="5">
    <source>
        <dbReference type="ARBA" id="ARBA00022771"/>
    </source>
</evidence>
<dbReference type="GeneID" id="66114850"/>
<dbReference type="PROSITE" id="PS01359">
    <property type="entry name" value="ZF_PHD_1"/>
    <property type="match status" value="1"/>
</dbReference>
<name>A0A9P7V7A9_9ASCO</name>
<keyword evidence="5 7" id="KW-0863">Zinc-finger</keyword>
<dbReference type="EMBL" id="JAHMUF010000016">
    <property type="protein sequence ID" value="KAG7192695.1"/>
    <property type="molecule type" value="Genomic_DNA"/>
</dbReference>
<evidence type="ECO:0000256" key="2">
    <source>
        <dbReference type="ARBA" id="ARBA00011050"/>
    </source>
</evidence>
<dbReference type="Gene3D" id="3.30.40.10">
    <property type="entry name" value="Zinc/RING finger domain, C3HC4 (zinc finger)"/>
    <property type="match status" value="1"/>
</dbReference>
<organism evidence="11 12">
    <name type="scientific">Scheffersomyces spartinae</name>
    <dbReference type="NCBI Taxonomy" id="45513"/>
    <lineage>
        <taxon>Eukaryota</taxon>
        <taxon>Fungi</taxon>
        <taxon>Dikarya</taxon>
        <taxon>Ascomycota</taxon>
        <taxon>Saccharomycotina</taxon>
        <taxon>Pichiomycetes</taxon>
        <taxon>Debaryomycetaceae</taxon>
        <taxon>Scheffersomyces</taxon>
    </lineage>
</organism>
<dbReference type="GO" id="GO:0000977">
    <property type="term" value="F:RNA polymerase II transcription regulatory region sequence-specific DNA binding"/>
    <property type="evidence" value="ECO:0007669"/>
    <property type="project" value="TreeGrafter"/>
</dbReference>
<evidence type="ECO:0000313" key="11">
    <source>
        <dbReference type="EMBL" id="KAG7192695.1"/>
    </source>
</evidence>
<proteinExistence type="inferred from homology"/>
<evidence type="ECO:0000256" key="6">
    <source>
        <dbReference type="ARBA" id="ARBA00022833"/>
    </source>
</evidence>
<evidence type="ECO:0000256" key="4">
    <source>
        <dbReference type="ARBA" id="ARBA00022723"/>
    </source>
</evidence>
<dbReference type="GO" id="GO:0031564">
    <property type="term" value="P:transcription antitermination"/>
    <property type="evidence" value="ECO:0007669"/>
    <property type="project" value="TreeGrafter"/>
</dbReference>
<dbReference type="InterPro" id="IPR003618">
    <property type="entry name" value="TFIIS_cen_dom"/>
</dbReference>
<dbReference type="InterPro" id="IPR012921">
    <property type="entry name" value="SPOC_C"/>
</dbReference>
<dbReference type="GO" id="GO:0006362">
    <property type="term" value="P:transcription elongation by RNA polymerase I"/>
    <property type="evidence" value="ECO:0007669"/>
    <property type="project" value="TreeGrafter"/>
</dbReference>
<dbReference type="SMART" id="SM00249">
    <property type="entry name" value="PHD"/>
    <property type="match status" value="1"/>
</dbReference>
<gene>
    <name evidence="11" type="primary">BYE1</name>
    <name evidence="11" type="ORF">KQ657_001476</name>
</gene>
<comment type="similarity">
    <text evidence="2">Belongs to the BYE1 family.</text>
</comment>
<comment type="function">
    <text evidence="1">Negative regulator of transcription elongation.</text>
</comment>
<dbReference type="SUPFAM" id="SSF57903">
    <property type="entry name" value="FYVE/PHD zinc finger"/>
    <property type="match status" value="1"/>
</dbReference>
<feature type="region of interest" description="Disordered" evidence="8">
    <location>
        <begin position="263"/>
        <end position="289"/>
    </location>
</feature>